<dbReference type="Pfam" id="PF00005">
    <property type="entry name" value="ABC_tran"/>
    <property type="match status" value="1"/>
</dbReference>
<dbReference type="AlphaFoldDB" id="A0A8J3WUB8"/>
<evidence type="ECO:0000256" key="1">
    <source>
        <dbReference type="ARBA" id="ARBA00022741"/>
    </source>
</evidence>
<feature type="compositionally biased region" description="Basic and acidic residues" evidence="3">
    <location>
        <begin position="26"/>
        <end position="35"/>
    </location>
</feature>
<dbReference type="GO" id="GO:0005524">
    <property type="term" value="F:ATP binding"/>
    <property type="evidence" value="ECO:0007669"/>
    <property type="project" value="UniProtKB-KW"/>
</dbReference>
<evidence type="ECO:0000256" key="2">
    <source>
        <dbReference type="ARBA" id="ARBA00022840"/>
    </source>
</evidence>
<accession>A0A8J3WUB8</accession>
<organism evidence="5 6">
    <name type="scientific">Planobispora takensis</name>
    <dbReference type="NCBI Taxonomy" id="1367882"/>
    <lineage>
        <taxon>Bacteria</taxon>
        <taxon>Bacillati</taxon>
        <taxon>Actinomycetota</taxon>
        <taxon>Actinomycetes</taxon>
        <taxon>Streptosporangiales</taxon>
        <taxon>Streptosporangiaceae</taxon>
        <taxon>Planobispora</taxon>
    </lineage>
</organism>
<keyword evidence="2 5" id="KW-0067">ATP-binding</keyword>
<dbReference type="Proteomes" id="UP000634476">
    <property type="component" value="Unassembled WGS sequence"/>
</dbReference>
<dbReference type="CDD" id="cd03230">
    <property type="entry name" value="ABC_DR_subfamily_A"/>
    <property type="match status" value="1"/>
</dbReference>
<dbReference type="PROSITE" id="PS50893">
    <property type="entry name" value="ABC_TRANSPORTER_2"/>
    <property type="match status" value="1"/>
</dbReference>
<dbReference type="InterPro" id="IPR003593">
    <property type="entry name" value="AAA+_ATPase"/>
</dbReference>
<feature type="domain" description="ABC transporter" evidence="4">
    <location>
        <begin position="42"/>
        <end position="264"/>
    </location>
</feature>
<dbReference type="InterPro" id="IPR027417">
    <property type="entry name" value="P-loop_NTPase"/>
</dbReference>
<dbReference type="GO" id="GO:0016887">
    <property type="term" value="F:ATP hydrolysis activity"/>
    <property type="evidence" value="ECO:0007669"/>
    <property type="project" value="InterPro"/>
</dbReference>
<dbReference type="Gene3D" id="3.40.50.300">
    <property type="entry name" value="P-loop containing nucleotide triphosphate hydrolases"/>
    <property type="match status" value="1"/>
</dbReference>
<reference evidence="5" key="1">
    <citation type="submission" date="2021-01" db="EMBL/GenBank/DDBJ databases">
        <title>Whole genome shotgun sequence of Planobispora takensis NBRC 109077.</title>
        <authorList>
            <person name="Komaki H."/>
            <person name="Tamura T."/>
        </authorList>
    </citation>
    <scope>NUCLEOTIDE SEQUENCE</scope>
    <source>
        <strain evidence="5">NBRC 109077</strain>
    </source>
</reference>
<dbReference type="SUPFAM" id="SSF52540">
    <property type="entry name" value="P-loop containing nucleoside triphosphate hydrolases"/>
    <property type="match status" value="1"/>
</dbReference>
<dbReference type="PANTHER" id="PTHR43158:SF2">
    <property type="entry name" value="SKFA PEPTIDE EXPORT ATP-BINDING PROTEIN SKFE"/>
    <property type="match status" value="1"/>
</dbReference>
<evidence type="ECO:0000313" key="5">
    <source>
        <dbReference type="EMBL" id="GIH99766.1"/>
    </source>
</evidence>
<dbReference type="EMBL" id="BOOK01000010">
    <property type="protein sequence ID" value="GIH99766.1"/>
    <property type="molecule type" value="Genomic_DNA"/>
</dbReference>
<keyword evidence="6" id="KW-1185">Reference proteome</keyword>
<dbReference type="PANTHER" id="PTHR43158">
    <property type="entry name" value="SKFA PEPTIDE EXPORT ATP-BINDING PROTEIN SKFE"/>
    <property type="match status" value="1"/>
</dbReference>
<protein>
    <submittedName>
        <fullName evidence="5">ABC transporter ATP-binding protein</fullName>
    </submittedName>
</protein>
<sequence>MSLFRSGPPSGEEDDAPFPAGTGLPAEHDPHDPWPGRRAPALETTGLGRRYRGAWALRDCSLAVPAGRVAAVVGPNGAGKTTLLRTAVGLLAPTTGQVRVFGRPAGESPAGIAFLAQGKPLYPGFRVREMLRFGRGLNPRWDEEAARRRLAGLGIPLERRVGSLSGGQRTQVALTLALAKQPDLLVLDEPLADLDPLARHDVMRSLMEAVAETGLSVLLSSHVVSELEGACDWLLVVNGGRVQVSGDIDDLLTGHRVLTGPAEAADALAARLPVISREETGRQATLLVRAAASPPDPRWSSRPAPLEEIVLAYLRSPGLSSLPRPSLTPAR</sequence>
<evidence type="ECO:0000259" key="4">
    <source>
        <dbReference type="PROSITE" id="PS50893"/>
    </source>
</evidence>
<gene>
    <name evidence="5" type="ORF">Pta02_17750</name>
</gene>
<evidence type="ECO:0000256" key="3">
    <source>
        <dbReference type="SAM" id="MobiDB-lite"/>
    </source>
</evidence>
<feature type="region of interest" description="Disordered" evidence="3">
    <location>
        <begin position="1"/>
        <end position="41"/>
    </location>
</feature>
<comment type="caution">
    <text evidence="5">The sequence shown here is derived from an EMBL/GenBank/DDBJ whole genome shotgun (WGS) entry which is preliminary data.</text>
</comment>
<proteinExistence type="predicted"/>
<dbReference type="InterPro" id="IPR003439">
    <property type="entry name" value="ABC_transporter-like_ATP-bd"/>
</dbReference>
<dbReference type="SMART" id="SM00382">
    <property type="entry name" value="AAA"/>
    <property type="match status" value="1"/>
</dbReference>
<evidence type="ECO:0000313" key="6">
    <source>
        <dbReference type="Proteomes" id="UP000634476"/>
    </source>
</evidence>
<name>A0A8J3WUB8_9ACTN</name>
<keyword evidence="1" id="KW-0547">Nucleotide-binding</keyword>